<keyword evidence="4" id="KW-1185">Reference proteome</keyword>
<dbReference type="SUPFAM" id="SSF81383">
    <property type="entry name" value="F-box domain"/>
    <property type="match status" value="1"/>
</dbReference>
<dbReference type="InterPro" id="IPR036047">
    <property type="entry name" value="F-box-like_dom_sf"/>
</dbReference>
<gene>
    <name evidence="3" type="ORF">QYE76_034519</name>
</gene>
<feature type="region of interest" description="Disordered" evidence="1">
    <location>
        <begin position="654"/>
        <end position="688"/>
    </location>
</feature>
<dbReference type="Pfam" id="PF12937">
    <property type="entry name" value="F-box-like"/>
    <property type="match status" value="1"/>
</dbReference>
<dbReference type="PANTHER" id="PTHR35828:SF16">
    <property type="entry name" value="F-BOX DOMAIN-CONTAINING PROTEIN"/>
    <property type="match status" value="1"/>
</dbReference>
<evidence type="ECO:0000256" key="1">
    <source>
        <dbReference type="SAM" id="MobiDB-lite"/>
    </source>
</evidence>
<sequence>MKPHRRRCRARGDDSVGLPTELVLEILSRASPSTAVRCAATCRSWFRLVSRRSFIRRASRPRRALLLGFFAFDHREDDDQATLPPRFVGGLSGGWQCPCVPRLELDYDDPRCRDMHPVLSRNGYLVLSRAEVHEDEPTTIRYCVCNPSTGLRRFLPPFRVHDGIGFWEYGCALLTGKELTSCNELTSCDDASSFELVVAGIHAEWMELCVDSFSRTMTWMTSTCCIDIPCRRIAMVNADDGKYGSPVYRDRDNNLEMHPKNPPAILDNGVIHWQCSCDDGTRVALVLELRAQDVELLDLPGVSRCSGTYWDMGLVLGSRTDVDGDDVLCTFGLAAENGLVLETWSTLKRRVDGAIRTGGRTWHRSGDIDLRRAISGCSGGSGGRRRGRHRRREAAVAMSIADQQQGHGQEAQGQQYAIYMKLAATRSTPRSISLTNLQVQMKRAWRAHYGDIVQVHEFVFKATFNSFLSMMWVYEKQPWRIGPDIILLELADPDDQGYQIEQAKSMEKQGERGERLSEAAAAEIMTRMEAARSRATPPMAAHRNEEEGTVVVTHTPAETVTGHTQAMQSTHVEQQSQGSGELVRGQHVTDDSLLQLQARDDEQVTQRGLEEMDFEYNQSQQQNQSAFQMLKQIEKEGVLPYTLSEEQRVIQANYGPNKGKSPAPLGPSQASLITKPTDTCPDPTAASASKHLAGTDVFHQQHSQFEQSPADKLHFRDTAPPLITATLPSQVGENITDDVFENNRHLSRRPHSSNSTYQSLRPRPHPSISSSKRPASPTQAHLLPPRKRAALPATSHEGSQAGDAICISTSQIRRRTYAGKEEAELGKMMCRRDSAPTLPRSGRREELRLSDAADELKEQFLEYNEESLEAGQAVSSVRRSTGASFQKVAHRRQSMRWPTVPPVQRLGIAAENLVGIRQGRFNLEVSTDLLLDILSISLVLPFGAVLAMPAKWAEIFLCVMFEASSGSCCAHPGSD</sequence>
<dbReference type="EMBL" id="JAUUTY010000007">
    <property type="protein sequence ID" value="KAK1610846.1"/>
    <property type="molecule type" value="Genomic_DNA"/>
</dbReference>
<feature type="compositionally biased region" description="Polar residues" evidence="1">
    <location>
        <begin position="668"/>
        <end position="677"/>
    </location>
</feature>
<dbReference type="InterPro" id="IPR001810">
    <property type="entry name" value="F-box_dom"/>
</dbReference>
<proteinExistence type="predicted"/>
<dbReference type="PANTHER" id="PTHR35828">
    <property type="entry name" value="OS08G0203800 PROTEIN-RELATED"/>
    <property type="match status" value="1"/>
</dbReference>
<evidence type="ECO:0000313" key="3">
    <source>
        <dbReference type="EMBL" id="KAK1610846.1"/>
    </source>
</evidence>
<accession>A0AAD8QXW2</accession>
<protein>
    <recommendedName>
        <fullName evidence="2">F-box domain-containing protein</fullName>
    </recommendedName>
</protein>
<evidence type="ECO:0000259" key="2">
    <source>
        <dbReference type="SMART" id="SM00256"/>
    </source>
</evidence>
<organism evidence="3 4">
    <name type="scientific">Lolium multiflorum</name>
    <name type="common">Italian ryegrass</name>
    <name type="synonym">Lolium perenne subsp. multiflorum</name>
    <dbReference type="NCBI Taxonomy" id="4521"/>
    <lineage>
        <taxon>Eukaryota</taxon>
        <taxon>Viridiplantae</taxon>
        <taxon>Streptophyta</taxon>
        <taxon>Embryophyta</taxon>
        <taxon>Tracheophyta</taxon>
        <taxon>Spermatophyta</taxon>
        <taxon>Magnoliopsida</taxon>
        <taxon>Liliopsida</taxon>
        <taxon>Poales</taxon>
        <taxon>Poaceae</taxon>
        <taxon>BOP clade</taxon>
        <taxon>Pooideae</taxon>
        <taxon>Poodae</taxon>
        <taxon>Poeae</taxon>
        <taxon>Poeae Chloroplast Group 2 (Poeae type)</taxon>
        <taxon>Loliodinae</taxon>
        <taxon>Loliinae</taxon>
        <taxon>Lolium</taxon>
    </lineage>
</organism>
<dbReference type="SMART" id="SM00256">
    <property type="entry name" value="FBOX"/>
    <property type="match status" value="1"/>
</dbReference>
<dbReference type="CDD" id="cd09917">
    <property type="entry name" value="F-box_SF"/>
    <property type="match status" value="1"/>
</dbReference>
<feature type="compositionally biased region" description="Polar residues" evidence="1">
    <location>
        <begin position="563"/>
        <end position="579"/>
    </location>
</feature>
<dbReference type="AlphaFoldDB" id="A0AAD8QXW2"/>
<feature type="compositionally biased region" description="Polar residues" evidence="1">
    <location>
        <begin position="767"/>
        <end position="779"/>
    </location>
</feature>
<evidence type="ECO:0000313" key="4">
    <source>
        <dbReference type="Proteomes" id="UP001231189"/>
    </source>
</evidence>
<reference evidence="3" key="1">
    <citation type="submission" date="2023-07" db="EMBL/GenBank/DDBJ databases">
        <title>A chromosome-level genome assembly of Lolium multiflorum.</title>
        <authorList>
            <person name="Chen Y."/>
            <person name="Copetti D."/>
            <person name="Kolliker R."/>
            <person name="Studer B."/>
        </authorList>
    </citation>
    <scope>NUCLEOTIDE SEQUENCE</scope>
    <source>
        <strain evidence="3">02402/16</strain>
        <tissue evidence="3">Leaf</tissue>
    </source>
</reference>
<dbReference type="Proteomes" id="UP001231189">
    <property type="component" value="Unassembled WGS sequence"/>
</dbReference>
<feature type="domain" description="F-box" evidence="2">
    <location>
        <begin position="18"/>
        <end position="58"/>
    </location>
</feature>
<feature type="region of interest" description="Disordered" evidence="1">
    <location>
        <begin position="563"/>
        <end position="584"/>
    </location>
</feature>
<feature type="region of interest" description="Disordered" evidence="1">
    <location>
        <begin position="741"/>
        <end position="802"/>
    </location>
</feature>
<dbReference type="Gene3D" id="1.20.1280.50">
    <property type="match status" value="1"/>
</dbReference>
<name>A0AAD8QXW2_LOLMU</name>
<comment type="caution">
    <text evidence="3">The sequence shown here is derived from an EMBL/GenBank/DDBJ whole genome shotgun (WGS) entry which is preliminary data.</text>
</comment>